<proteinExistence type="predicted"/>
<accession>A0A8X6I6D7</accession>
<protein>
    <submittedName>
        <fullName evidence="1">Uncharacterized protein</fullName>
    </submittedName>
</protein>
<dbReference type="AlphaFoldDB" id="A0A8X6I6D7"/>
<comment type="caution">
    <text evidence="1">The sequence shown here is derived from an EMBL/GenBank/DDBJ whole genome shotgun (WGS) entry which is preliminary data.</text>
</comment>
<dbReference type="EMBL" id="BMAO01013372">
    <property type="protein sequence ID" value="GFQ88457.1"/>
    <property type="molecule type" value="Genomic_DNA"/>
</dbReference>
<keyword evidence="2" id="KW-1185">Reference proteome</keyword>
<name>A0A8X6I6D7_TRICU</name>
<gene>
    <name evidence="1" type="ORF">TNCT_136011</name>
</gene>
<dbReference type="Proteomes" id="UP000887116">
    <property type="component" value="Unassembled WGS sequence"/>
</dbReference>
<evidence type="ECO:0000313" key="1">
    <source>
        <dbReference type="EMBL" id="GFQ88457.1"/>
    </source>
</evidence>
<evidence type="ECO:0000313" key="2">
    <source>
        <dbReference type="Proteomes" id="UP000887116"/>
    </source>
</evidence>
<sequence>MQIGTKHVIRIHLRCYVFFFLLKPPIPPCCMAIDPIRKGSLLQSRGRATSPRSASISPLIVKLQCAQKLEIRTIAVVDFKHTKDLRVQRQESWSLSWHQEEEAT</sequence>
<reference evidence="1" key="1">
    <citation type="submission" date="2020-07" db="EMBL/GenBank/DDBJ databases">
        <title>Multicomponent nature underlies the extraordinary mechanical properties of spider dragline silk.</title>
        <authorList>
            <person name="Kono N."/>
            <person name="Nakamura H."/>
            <person name="Mori M."/>
            <person name="Yoshida Y."/>
            <person name="Ohtoshi R."/>
            <person name="Malay A.D."/>
            <person name="Moran D.A.P."/>
            <person name="Tomita M."/>
            <person name="Numata K."/>
            <person name="Arakawa K."/>
        </authorList>
    </citation>
    <scope>NUCLEOTIDE SEQUENCE</scope>
</reference>
<organism evidence="1 2">
    <name type="scientific">Trichonephila clavata</name>
    <name type="common">Joro spider</name>
    <name type="synonym">Nephila clavata</name>
    <dbReference type="NCBI Taxonomy" id="2740835"/>
    <lineage>
        <taxon>Eukaryota</taxon>
        <taxon>Metazoa</taxon>
        <taxon>Ecdysozoa</taxon>
        <taxon>Arthropoda</taxon>
        <taxon>Chelicerata</taxon>
        <taxon>Arachnida</taxon>
        <taxon>Araneae</taxon>
        <taxon>Araneomorphae</taxon>
        <taxon>Entelegynae</taxon>
        <taxon>Araneoidea</taxon>
        <taxon>Nephilidae</taxon>
        <taxon>Trichonephila</taxon>
    </lineage>
</organism>